<dbReference type="RefSeq" id="WP_275684823.1">
    <property type="nucleotide sequence ID" value="NZ_JAJLJH010000010.1"/>
</dbReference>
<dbReference type="Pfam" id="PF12158">
    <property type="entry name" value="DUF3592"/>
    <property type="match status" value="1"/>
</dbReference>
<sequence length="151" mass="16322">MARRLIVAALLALAGLRLLAFAELPAWAMGRPFHSVPVRATIVDNAIEQTGSGPTALRLCTLHWQYVFEGRSYEASYAAQDRVRLWPGPRQVGDLRAGETMDVWIDPTRPGSAALHEDRPLGNDLGMILLGIALVIAAAAVSLSALARRRG</sequence>
<comment type="caution">
    <text evidence="3">The sequence shown here is derived from an EMBL/GenBank/DDBJ whole genome shotgun (WGS) entry which is preliminary data.</text>
</comment>
<keyword evidence="4" id="KW-1185">Reference proteome</keyword>
<evidence type="ECO:0000256" key="1">
    <source>
        <dbReference type="SAM" id="Phobius"/>
    </source>
</evidence>
<protein>
    <submittedName>
        <fullName evidence="3">DUF3592 domain-containing protein</fullName>
    </submittedName>
</protein>
<feature type="domain" description="DUF3592" evidence="2">
    <location>
        <begin position="39"/>
        <end position="118"/>
    </location>
</feature>
<evidence type="ECO:0000259" key="2">
    <source>
        <dbReference type="Pfam" id="PF12158"/>
    </source>
</evidence>
<dbReference type="InterPro" id="IPR021994">
    <property type="entry name" value="DUF3592"/>
</dbReference>
<evidence type="ECO:0000313" key="3">
    <source>
        <dbReference type="EMBL" id="MCK9688777.1"/>
    </source>
</evidence>
<gene>
    <name evidence="3" type="ORF">LPC04_23945</name>
</gene>
<keyword evidence="1" id="KW-1133">Transmembrane helix</keyword>
<accession>A0A9X1YQ48</accession>
<evidence type="ECO:0000313" key="4">
    <source>
        <dbReference type="Proteomes" id="UP001139353"/>
    </source>
</evidence>
<reference evidence="3" key="1">
    <citation type="submission" date="2021-11" db="EMBL/GenBank/DDBJ databases">
        <title>BS-T2-15 a new species belonging to the Comamonadaceae family isolated from the soil of a French oak forest.</title>
        <authorList>
            <person name="Mieszkin S."/>
            <person name="Alain K."/>
        </authorList>
    </citation>
    <scope>NUCLEOTIDE SEQUENCE</scope>
    <source>
        <strain evidence="3">BS-T2-15</strain>
    </source>
</reference>
<keyword evidence="1" id="KW-0472">Membrane</keyword>
<proteinExistence type="predicted"/>
<feature type="transmembrane region" description="Helical" evidence="1">
    <location>
        <begin position="125"/>
        <end position="147"/>
    </location>
</feature>
<name>A0A9X1YQ48_9BURK</name>
<dbReference type="Proteomes" id="UP001139353">
    <property type="component" value="Unassembled WGS sequence"/>
</dbReference>
<dbReference type="AlphaFoldDB" id="A0A9X1YQ48"/>
<organism evidence="3 4">
    <name type="scientific">Scleromatobacter humisilvae</name>
    <dbReference type="NCBI Taxonomy" id="2897159"/>
    <lineage>
        <taxon>Bacteria</taxon>
        <taxon>Pseudomonadati</taxon>
        <taxon>Pseudomonadota</taxon>
        <taxon>Betaproteobacteria</taxon>
        <taxon>Burkholderiales</taxon>
        <taxon>Sphaerotilaceae</taxon>
        <taxon>Scleromatobacter</taxon>
    </lineage>
</organism>
<dbReference type="EMBL" id="JAJLJH010000010">
    <property type="protein sequence ID" value="MCK9688777.1"/>
    <property type="molecule type" value="Genomic_DNA"/>
</dbReference>
<keyword evidence="1" id="KW-0812">Transmembrane</keyword>